<evidence type="ECO:0000256" key="4">
    <source>
        <dbReference type="ARBA" id="ARBA00022475"/>
    </source>
</evidence>
<dbReference type="InterPro" id="IPR011577">
    <property type="entry name" value="Cyt_b561_bac/Ni-Hgenase"/>
</dbReference>
<name>O66896_AQUAE</name>
<feature type="transmembrane region" description="Helical" evidence="12">
    <location>
        <begin position="12"/>
        <end position="38"/>
    </location>
</feature>
<evidence type="ECO:0000256" key="5">
    <source>
        <dbReference type="ARBA" id="ARBA00022617"/>
    </source>
</evidence>
<dbReference type="KEGG" id="aae:aq_665"/>
<evidence type="ECO:0000256" key="6">
    <source>
        <dbReference type="ARBA" id="ARBA00022692"/>
    </source>
</evidence>
<evidence type="ECO:0000256" key="8">
    <source>
        <dbReference type="ARBA" id="ARBA00022982"/>
    </source>
</evidence>
<feature type="transmembrane region" description="Helical" evidence="12">
    <location>
        <begin position="175"/>
        <end position="195"/>
    </location>
</feature>
<evidence type="ECO:0000313" key="15">
    <source>
        <dbReference type="Proteomes" id="UP000000798"/>
    </source>
</evidence>
<evidence type="ECO:0000313" key="14">
    <source>
        <dbReference type="EMBL" id="AAC06857.1"/>
    </source>
</evidence>
<keyword evidence="11 12" id="KW-0472">Membrane</keyword>
<keyword evidence="5" id="KW-0349">Heme</keyword>
<keyword evidence="8" id="KW-0249">Electron transport</keyword>
<dbReference type="eggNOG" id="COG1969">
    <property type="taxonomic scope" value="Bacteria"/>
</dbReference>
<dbReference type="PRINTS" id="PR00161">
    <property type="entry name" value="NIHGNASECYTB"/>
</dbReference>
<dbReference type="EnsemblBacteria" id="AAC06857">
    <property type="protein sequence ID" value="AAC06857"/>
    <property type="gene ID" value="aq_665"/>
</dbReference>
<dbReference type="Gene3D" id="1.20.950.20">
    <property type="entry name" value="Transmembrane di-heme cytochromes, Chain C"/>
    <property type="match status" value="1"/>
</dbReference>
<reference evidence="14 15" key="1">
    <citation type="journal article" date="1998" name="Nature">
        <title>The complete genome of the hyperthermophilic bacterium Aquifex aeolicus.</title>
        <authorList>
            <person name="Deckert G."/>
            <person name="Warren P.V."/>
            <person name="Gaasterland T."/>
            <person name="Young W.G."/>
            <person name="Lenox A.L."/>
            <person name="Graham D.E."/>
            <person name="Overbeek R."/>
            <person name="Snead M.A."/>
            <person name="Keller M."/>
            <person name="Aujay M."/>
            <person name="Huber R."/>
            <person name="Feldman R.A."/>
            <person name="Short J.M."/>
            <person name="Olson G.J."/>
            <person name="Swanson R.V."/>
        </authorList>
    </citation>
    <scope>NUCLEOTIDE SEQUENCE [LARGE SCALE GENOMIC DNA]</scope>
    <source>
        <strain evidence="14 15">VF5</strain>
    </source>
</reference>
<dbReference type="GO" id="GO:0005506">
    <property type="term" value="F:iron ion binding"/>
    <property type="evidence" value="ECO:0007669"/>
    <property type="project" value="InterPro"/>
</dbReference>
<dbReference type="GO" id="GO:0020037">
    <property type="term" value="F:heme binding"/>
    <property type="evidence" value="ECO:0000318"/>
    <property type="project" value="GO_Central"/>
</dbReference>
<feature type="domain" description="Cytochrome b561 bacterial/Ni-hydrogenase" evidence="13">
    <location>
        <begin position="8"/>
        <end position="213"/>
    </location>
</feature>
<evidence type="ECO:0000256" key="3">
    <source>
        <dbReference type="ARBA" id="ARBA00022448"/>
    </source>
</evidence>
<evidence type="ECO:0000256" key="7">
    <source>
        <dbReference type="ARBA" id="ARBA00022723"/>
    </source>
</evidence>
<comment type="subcellular location">
    <subcellularLocation>
        <location evidence="1">Cell membrane</location>
        <topology evidence="1">Multi-pass membrane protein</topology>
    </subcellularLocation>
</comment>
<dbReference type="GO" id="GO:0022904">
    <property type="term" value="P:respiratory electron transport chain"/>
    <property type="evidence" value="ECO:0007669"/>
    <property type="project" value="InterPro"/>
</dbReference>
<dbReference type="RefSeq" id="WP_010880394.1">
    <property type="nucleotide sequence ID" value="NC_000918.1"/>
</dbReference>
<evidence type="ECO:0000256" key="2">
    <source>
        <dbReference type="ARBA" id="ARBA00008622"/>
    </source>
</evidence>
<keyword evidence="6 12" id="KW-0812">Transmembrane</keyword>
<evidence type="ECO:0000256" key="9">
    <source>
        <dbReference type="ARBA" id="ARBA00022989"/>
    </source>
</evidence>
<evidence type="ECO:0000256" key="1">
    <source>
        <dbReference type="ARBA" id="ARBA00004651"/>
    </source>
</evidence>
<keyword evidence="4" id="KW-1003">Cell membrane</keyword>
<dbReference type="PANTHER" id="PTHR30485">
    <property type="entry name" value="NI/FE-HYDROGENASE 1 B-TYPE CYTOCHROME SUBUNIT"/>
    <property type="match status" value="1"/>
</dbReference>
<evidence type="ECO:0000256" key="12">
    <source>
        <dbReference type="SAM" id="Phobius"/>
    </source>
</evidence>
<protein>
    <submittedName>
        <fullName evidence="14">Ni/Fe hydrogenase B-type cytochrome subunit</fullName>
    </submittedName>
</protein>
<dbReference type="Proteomes" id="UP000000798">
    <property type="component" value="Chromosome"/>
</dbReference>
<keyword evidence="15" id="KW-1185">Reference proteome</keyword>
<gene>
    <name evidence="14" type="primary">hoxZ</name>
    <name evidence="14" type="ordered locus">aq_665</name>
</gene>
<feature type="transmembrane region" description="Helical" evidence="12">
    <location>
        <begin position="127"/>
        <end position="149"/>
    </location>
</feature>
<dbReference type="GO" id="GO:0009055">
    <property type="term" value="F:electron transfer activity"/>
    <property type="evidence" value="ECO:0007669"/>
    <property type="project" value="InterPro"/>
</dbReference>
<organism evidence="14 15">
    <name type="scientific">Aquifex aeolicus (strain VF5)</name>
    <dbReference type="NCBI Taxonomy" id="224324"/>
    <lineage>
        <taxon>Bacteria</taxon>
        <taxon>Pseudomonadati</taxon>
        <taxon>Aquificota</taxon>
        <taxon>Aquificia</taxon>
        <taxon>Aquificales</taxon>
        <taxon>Aquificaceae</taxon>
        <taxon>Aquifex</taxon>
    </lineage>
</organism>
<dbReference type="GO" id="GO:0005886">
    <property type="term" value="C:plasma membrane"/>
    <property type="evidence" value="ECO:0000318"/>
    <property type="project" value="GO_Central"/>
</dbReference>
<keyword evidence="10" id="KW-0408">Iron</keyword>
<keyword evidence="3" id="KW-0813">Transport</keyword>
<dbReference type="FunCoup" id="O66896">
    <property type="interactions" value="87"/>
</dbReference>
<dbReference type="PANTHER" id="PTHR30485:SF0">
    <property type="entry name" value="NI_FE-HYDROGENASE 1 B-TYPE CYTOCHROME SUBUNIT-RELATED"/>
    <property type="match status" value="1"/>
</dbReference>
<dbReference type="EMBL" id="AE000657">
    <property type="protein sequence ID" value="AAC06857.1"/>
    <property type="molecule type" value="Genomic_DNA"/>
</dbReference>
<comment type="similarity">
    <text evidence="2">Belongs to the HupC/HyaC/HydC family.</text>
</comment>
<feature type="transmembrane region" description="Helical" evidence="12">
    <location>
        <begin position="58"/>
        <end position="83"/>
    </location>
</feature>
<accession>O66896</accession>
<evidence type="ECO:0000256" key="10">
    <source>
        <dbReference type="ARBA" id="ARBA00023004"/>
    </source>
</evidence>
<dbReference type="STRING" id="224324.aq_665"/>
<proteinExistence type="inferred from homology"/>
<dbReference type="InParanoid" id="O66896"/>
<dbReference type="HOGENOM" id="CLU_075520_0_1_0"/>
<dbReference type="InterPro" id="IPR051542">
    <property type="entry name" value="Hydrogenase_cytochrome"/>
</dbReference>
<dbReference type="InterPro" id="IPR016174">
    <property type="entry name" value="Di-haem_cyt_TM"/>
</dbReference>
<dbReference type="AlphaFoldDB" id="O66896"/>
<dbReference type="PATRIC" id="fig|224324.8.peg.538"/>
<sequence length="228" mass="27157">MFKRIFIFSASLRIWHWINFLTIMVLFFTGLYIGTPYFTTSSGYEATYAYDKNITMGFIRFLHFSAGYVLLFSFLFRIFIAFFRKGDRLFIPKFWTIEYWEGIKETLKEYLLIGSRKPMIRNPLARTAYFFVYLMIFFMIATGFGMYGLSDPDGFWASVFGWVVWSLGGEFEAHYWHHIVAWLIILFFIVHVYFVSREDFVHKNGEVSSMFNGSKFFKKDPVDLKDIK</sequence>
<evidence type="ECO:0000259" key="13">
    <source>
        <dbReference type="Pfam" id="PF01292"/>
    </source>
</evidence>
<dbReference type="Pfam" id="PF01292">
    <property type="entry name" value="Ni_hydr_CYTB"/>
    <property type="match status" value="1"/>
</dbReference>
<dbReference type="SUPFAM" id="SSF81342">
    <property type="entry name" value="Transmembrane di-heme cytochromes"/>
    <property type="match status" value="1"/>
</dbReference>
<dbReference type="NCBIfam" id="TIGR02125">
    <property type="entry name" value="CytB-hydogenase"/>
    <property type="match status" value="1"/>
</dbReference>
<dbReference type="PIR" id="D70358">
    <property type="entry name" value="D70358"/>
</dbReference>
<dbReference type="OrthoDB" id="197262at2"/>
<dbReference type="InterPro" id="IPR000516">
    <property type="entry name" value="Ni-dep_Hydgase_cyt-B"/>
</dbReference>
<evidence type="ECO:0000256" key="11">
    <source>
        <dbReference type="ARBA" id="ARBA00023136"/>
    </source>
</evidence>
<keyword evidence="9 12" id="KW-1133">Transmembrane helix</keyword>
<keyword evidence="7" id="KW-0479">Metal-binding</keyword>